<dbReference type="Gene3D" id="3.40.190.170">
    <property type="entry name" value="Bacterial extracellular solute-binding protein, family 7"/>
    <property type="match status" value="1"/>
</dbReference>
<reference evidence="4" key="1">
    <citation type="journal article" date="2020" name="mSystems">
        <title>Genome- and Community-Level Interaction Insights into Carbon Utilization and Element Cycling Functions of Hydrothermarchaeota in Hydrothermal Sediment.</title>
        <authorList>
            <person name="Zhou Z."/>
            <person name="Liu Y."/>
            <person name="Xu W."/>
            <person name="Pan J."/>
            <person name="Luo Z.H."/>
            <person name="Li M."/>
        </authorList>
    </citation>
    <scope>NUCLEOTIDE SEQUENCE [LARGE SCALE GENOMIC DNA]</scope>
    <source>
        <strain evidence="4">HyVt-456</strain>
    </source>
</reference>
<dbReference type="NCBIfam" id="NF037995">
    <property type="entry name" value="TRAP_S1"/>
    <property type="match status" value="1"/>
</dbReference>
<evidence type="ECO:0000256" key="3">
    <source>
        <dbReference type="ARBA" id="ARBA00022729"/>
    </source>
</evidence>
<evidence type="ECO:0000256" key="2">
    <source>
        <dbReference type="ARBA" id="ARBA00022448"/>
    </source>
</evidence>
<dbReference type="EMBL" id="DRLD01000397">
    <property type="protein sequence ID" value="HED11819.1"/>
    <property type="molecule type" value="Genomic_DNA"/>
</dbReference>
<sequence length="225" mass="25297">MMRLLKGLIIVLLMSGWALAQKPVKIKFATLAPEGSTWMNVMKEFSKSLKEKSGGSINFKIYAGGTQGDEKDVLRKIRINQLHSGGFTGVGLGEILPEVRVLDTPFLFRTKEEVDYIGEKFFDRFAAGFEKKGYILLGWAEVGWVYVYTNRALRNEEDMKGVKMWMWEGDPLSKATFEAFGVSPIPLSITDVRTSLQTGLIDGVYTSPLACVALQWFTKVKYVMD</sequence>
<comment type="similarity">
    <text evidence="1">Belongs to the bacterial solute-binding protein 7 family.</text>
</comment>
<evidence type="ECO:0000256" key="1">
    <source>
        <dbReference type="ARBA" id="ARBA00009023"/>
    </source>
</evidence>
<dbReference type="InterPro" id="IPR038404">
    <property type="entry name" value="TRAP_DctP_sf"/>
</dbReference>
<gene>
    <name evidence="4" type="ORF">ENJ10_14090</name>
</gene>
<dbReference type="GO" id="GO:0055085">
    <property type="term" value="P:transmembrane transport"/>
    <property type="evidence" value="ECO:0007669"/>
    <property type="project" value="InterPro"/>
</dbReference>
<dbReference type="Proteomes" id="UP000886005">
    <property type="component" value="Unassembled WGS sequence"/>
</dbReference>
<dbReference type="AlphaFoldDB" id="A0A7V1M204"/>
<evidence type="ECO:0000313" key="4">
    <source>
        <dbReference type="EMBL" id="HED11819.1"/>
    </source>
</evidence>
<dbReference type="InterPro" id="IPR018389">
    <property type="entry name" value="DctP_fam"/>
</dbReference>
<keyword evidence="3" id="KW-0732">Signal</keyword>
<comment type="caution">
    <text evidence="4">The sequence shown here is derived from an EMBL/GenBank/DDBJ whole genome shotgun (WGS) entry which is preliminary data.</text>
</comment>
<feature type="non-terminal residue" evidence="4">
    <location>
        <position position="225"/>
    </location>
</feature>
<dbReference type="Pfam" id="PF03480">
    <property type="entry name" value="DctP"/>
    <property type="match status" value="1"/>
</dbReference>
<accession>A0A7V1M204</accession>
<protein>
    <submittedName>
        <fullName evidence="4">ABC transporter substrate-binding protein</fullName>
    </submittedName>
</protein>
<dbReference type="PANTHER" id="PTHR33376">
    <property type="match status" value="1"/>
</dbReference>
<organism evidence="4">
    <name type="scientific">Caldithrix abyssi</name>
    <dbReference type="NCBI Taxonomy" id="187145"/>
    <lineage>
        <taxon>Bacteria</taxon>
        <taxon>Pseudomonadati</taxon>
        <taxon>Calditrichota</taxon>
        <taxon>Calditrichia</taxon>
        <taxon>Calditrichales</taxon>
        <taxon>Calditrichaceae</taxon>
        <taxon>Caldithrix</taxon>
    </lineage>
</organism>
<keyword evidence="2" id="KW-0813">Transport</keyword>
<name>A0A7V1M204_CALAY</name>
<proteinExistence type="inferred from homology"/>
<dbReference type="PANTHER" id="PTHR33376:SF7">
    <property type="entry name" value="C4-DICARBOXYLATE-BINDING PROTEIN DCTB"/>
    <property type="match status" value="1"/>
</dbReference>